<comment type="similarity">
    <text evidence="3 6">Belongs to the DHNA family.</text>
</comment>
<dbReference type="InterPro" id="IPR043133">
    <property type="entry name" value="GTP-CH-I_C/QueF"/>
</dbReference>
<dbReference type="NCBIfam" id="TIGR00526">
    <property type="entry name" value="folB_dom"/>
    <property type="match status" value="1"/>
</dbReference>
<evidence type="ECO:0000256" key="1">
    <source>
        <dbReference type="ARBA" id="ARBA00001353"/>
    </source>
</evidence>
<evidence type="ECO:0000259" key="7">
    <source>
        <dbReference type="SMART" id="SM00905"/>
    </source>
</evidence>
<dbReference type="Gene3D" id="3.30.1130.10">
    <property type="match status" value="1"/>
</dbReference>
<comment type="pathway">
    <text evidence="2 6">Cofactor biosynthesis; tetrahydrofolate biosynthesis; 2-amino-4-hydroxy-6-hydroxymethyl-7,8-dihydropteridine diphosphate from 7,8-dihydroneopterin triphosphate: step 3/4.</text>
</comment>
<comment type="catalytic activity">
    <reaction evidence="1 6">
        <text>7,8-dihydroneopterin = 6-hydroxymethyl-7,8-dihydropterin + glycolaldehyde</text>
        <dbReference type="Rhea" id="RHEA:10540"/>
        <dbReference type="ChEBI" id="CHEBI:17001"/>
        <dbReference type="ChEBI" id="CHEBI:17071"/>
        <dbReference type="ChEBI" id="CHEBI:44841"/>
        <dbReference type="EC" id="4.1.2.25"/>
    </reaction>
</comment>
<evidence type="ECO:0000256" key="6">
    <source>
        <dbReference type="RuleBase" id="RU362079"/>
    </source>
</evidence>
<dbReference type="InterPro" id="IPR006157">
    <property type="entry name" value="FolB_dom"/>
</dbReference>
<dbReference type="CDD" id="cd00534">
    <property type="entry name" value="DHNA_DHNTPE"/>
    <property type="match status" value="1"/>
</dbReference>
<dbReference type="SUPFAM" id="SSF55620">
    <property type="entry name" value="Tetrahydrobiopterin biosynthesis enzymes-like"/>
    <property type="match status" value="1"/>
</dbReference>
<accession>A0ABV7LFS9</accession>
<dbReference type="EC" id="4.1.2.25" evidence="6"/>
<evidence type="ECO:0000256" key="5">
    <source>
        <dbReference type="ARBA" id="ARBA00023239"/>
    </source>
</evidence>
<keyword evidence="4 6" id="KW-0289">Folate biosynthesis</keyword>
<dbReference type="InterPro" id="IPR006156">
    <property type="entry name" value="Dihydroneopterin_aldolase"/>
</dbReference>
<comment type="caution">
    <text evidence="8">The sequence shown here is derived from an EMBL/GenBank/DDBJ whole genome shotgun (WGS) entry which is preliminary data.</text>
</comment>
<reference evidence="9" key="1">
    <citation type="journal article" date="2019" name="Int. J. Syst. Evol. Microbiol.">
        <title>The Global Catalogue of Microorganisms (GCM) 10K type strain sequencing project: providing services to taxonomists for standard genome sequencing and annotation.</title>
        <authorList>
            <consortium name="The Broad Institute Genomics Platform"/>
            <consortium name="The Broad Institute Genome Sequencing Center for Infectious Disease"/>
            <person name="Wu L."/>
            <person name="Ma J."/>
        </authorList>
    </citation>
    <scope>NUCLEOTIDE SEQUENCE [LARGE SCALE GENOMIC DNA]</scope>
    <source>
        <strain evidence="9">CCM 7941</strain>
    </source>
</reference>
<evidence type="ECO:0000256" key="4">
    <source>
        <dbReference type="ARBA" id="ARBA00022909"/>
    </source>
</evidence>
<evidence type="ECO:0000256" key="2">
    <source>
        <dbReference type="ARBA" id="ARBA00005013"/>
    </source>
</evidence>
<evidence type="ECO:0000256" key="3">
    <source>
        <dbReference type="ARBA" id="ARBA00005708"/>
    </source>
</evidence>
<gene>
    <name evidence="8" type="primary">folB</name>
    <name evidence="8" type="ORF">ACFOEX_09145</name>
</gene>
<sequence length="120" mass="13659">MSDRIRVSRIAVYAHHGLHPEEARLGQRFFVSLDCMLDLREAGRNDDWHASACYAELTERATRVCLDRRYRTIEGLAEAIAADVLEKFPRVEQVTVQVEKPGAPVPAIIDGVMVEITRRR</sequence>
<proteinExistence type="inferred from homology"/>
<feature type="domain" description="Dihydroneopterin aldolase/epimerase" evidence="7">
    <location>
        <begin position="5"/>
        <end position="118"/>
    </location>
</feature>
<evidence type="ECO:0000313" key="9">
    <source>
        <dbReference type="Proteomes" id="UP001595536"/>
    </source>
</evidence>
<protein>
    <recommendedName>
        <fullName evidence="6">7,8-dihydroneopterin aldolase</fullName>
        <ecNumber evidence="6">4.1.2.25</ecNumber>
    </recommendedName>
</protein>
<evidence type="ECO:0000313" key="8">
    <source>
        <dbReference type="EMBL" id="MFC3266518.1"/>
    </source>
</evidence>
<dbReference type="GO" id="GO:0004150">
    <property type="term" value="F:dihydroneopterin aldolase activity"/>
    <property type="evidence" value="ECO:0007669"/>
    <property type="project" value="UniProtKB-EC"/>
</dbReference>
<dbReference type="PANTHER" id="PTHR42844:SF1">
    <property type="entry name" value="DIHYDRONEOPTERIN ALDOLASE 1-RELATED"/>
    <property type="match status" value="1"/>
</dbReference>
<dbReference type="EMBL" id="JBHRUV010000045">
    <property type="protein sequence ID" value="MFC3266518.1"/>
    <property type="molecule type" value="Genomic_DNA"/>
</dbReference>
<keyword evidence="9" id="KW-1185">Reference proteome</keyword>
<dbReference type="NCBIfam" id="TIGR00525">
    <property type="entry name" value="folB"/>
    <property type="match status" value="1"/>
</dbReference>
<dbReference type="RefSeq" id="WP_376830244.1">
    <property type="nucleotide sequence ID" value="NZ_JBHLWR010000006.1"/>
</dbReference>
<organism evidence="8 9">
    <name type="scientific">Camelimonas abortus</name>
    <dbReference type="NCBI Taxonomy" id="1017184"/>
    <lineage>
        <taxon>Bacteria</taxon>
        <taxon>Pseudomonadati</taxon>
        <taxon>Pseudomonadota</taxon>
        <taxon>Alphaproteobacteria</taxon>
        <taxon>Hyphomicrobiales</taxon>
        <taxon>Chelatococcaceae</taxon>
        <taxon>Camelimonas</taxon>
    </lineage>
</organism>
<keyword evidence="5 6" id="KW-0456">Lyase</keyword>
<dbReference type="SMART" id="SM00905">
    <property type="entry name" value="FolB"/>
    <property type="match status" value="1"/>
</dbReference>
<name>A0ABV7LFS9_9HYPH</name>
<dbReference type="PANTHER" id="PTHR42844">
    <property type="entry name" value="DIHYDRONEOPTERIN ALDOLASE 1-RELATED"/>
    <property type="match status" value="1"/>
</dbReference>
<comment type="function">
    <text evidence="6">Catalyzes the conversion of 7,8-dihydroneopterin to 6-hydroxymethyl-7,8-dihydropterin.</text>
</comment>
<dbReference type="Proteomes" id="UP001595536">
    <property type="component" value="Unassembled WGS sequence"/>
</dbReference>
<dbReference type="Pfam" id="PF02152">
    <property type="entry name" value="FolB"/>
    <property type="match status" value="1"/>
</dbReference>